<feature type="compositionally biased region" description="Polar residues" evidence="1">
    <location>
        <begin position="124"/>
        <end position="134"/>
    </location>
</feature>
<dbReference type="EMBL" id="VXIV02003217">
    <property type="protein sequence ID" value="KAF6019645.1"/>
    <property type="molecule type" value="Genomic_DNA"/>
</dbReference>
<feature type="region of interest" description="Disordered" evidence="1">
    <location>
        <begin position="1"/>
        <end position="134"/>
    </location>
</feature>
<name>A0A7J7J0N4_BUGNE</name>
<keyword evidence="3" id="KW-1185">Reference proteome</keyword>
<evidence type="ECO:0000313" key="3">
    <source>
        <dbReference type="Proteomes" id="UP000593567"/>
    </source>
</evidence>
<evidence type="ECO:0000256" key="1">
    <source>
        <dbReference type="SAM" id="MobiDB-lite"/>
    </source>
</evidence>
<accession>A0A7J7J0N4</accession>
<gene>
    <name evidence="2" type="ORF">EB796_022064</name>
</gene>
<feature type="compositionally biased region" description="Polar residues" evidence="1">
    <location>
        <begin position="1"/>
        <end position="18"/>
    </location>
</feature>
<reference evidence="2" key="1">
    <citation type="submission" date="2020-06" db="EMBL/GenBank/DDBJ databases">
        <title>Draft genome of Bugula neritina, a colonial animal packing powerful symbionts and potential medicines.</title>
        <authorList>
            <person name="Rayko M."/>
        </authorList>
    </citation>
    <scope>NUCLEOTIDE SEQUENCE [LARGE SCALE GENOMIC DNA]</scope>
    <source>
        <strain evidence="2">Kwan_BN1</strain>
    </source>
</reference>
<dbReference type="AlphaFoldDB" id="A0A7J7J0N4"/>
<feature type="compositionally biased region" description="Polar residues" evidence="1">
    <location>
        <begin position="56"/>
        <end position="82"/>
    </location>
</feature>
<proteinExistence type="predicted"/>
<evidence type="ECO:0000313" key="2">
    <source>
        <dbReference type="EMBL" id="KAF6019645.1"/>
    </source>
</evidence>
<comment type="caution">
    <text evidence="2">The sequence shown here is derived from an EMBL/GenBank/DDBJ whole genome shotgun (WGS) entry which is preliminary data.</text>
</comment>
<organism evidence="2 3">
    <name type="scientific">Bugula neritina</name>
    <name type="common">Brown bryozoan</name>
    <name type="synonym">Sertularia neritina</name>
    <dbReference type="NCBI Taxonomy" id="10212"/>
    <lineage>
        <taxon>Eukaryota</taxon>
        <taxon>Metazoa</taxon>
        <taxon>Spiralia</taxon>
        <taxon>Lophotrochozoa</taxon>
        <taxon>Bryozoa</taxon>
        <taxon>Gymnolaemata</taxon>
        <taxon>Cheilostomatida</taxon>
        <taxon>Flustrina</taxon>
        <taxon>Buguloidea</taxon>
        <taxon>Bugulidae</taxon>
        <taxon>Bugula</taxon>
    </lineage>
</organism>
<dbReference type="Proteomes" id="UP000593567">
    <property type="component" value="Unassembled WGS sequence"/>
</dbReference>
<protein>
    <submittedName>
        <fullName evidence="2">Uncharacterized protein</fullName>
    </submittedName>
</protein>
<sequence>MVATTSPYGQWGSQQQGFTPIEIDNSPALETSLYQSPEKEVRSKSCRQTALDRSRSLSPHKSPNSHSCRQRASSSKRTSPPTSCGKKQAHERSRTPSPYKSVMTPPHRSRGSASSDESPKPFKTPTTPARTPRQ</sequence>